<accession>A0A511CW96</accession>
<dbReference type="InterPro" id="IPR000847">
    <property type="entry name" value="LysR_HTH_N"/>
</dbReference>
<dbReference type="AlphaFoldDB" id="A0A511CW96"/>
<evidence type="ECO:0000256" key="3">
    <source>
        <dbReference type="ARBA" id="ARBA00023125"/>
    </source>
</evidence>
<dbReference type="Pfam" id="PF00126">
    <property type="entry name" value="HTH_1"/>
    <property type="match status" value="1"/>
</dbReference>
<keyword evidence="4" id="KW-0804">Transcription</keyword>
<dbReference type="GO" id="GO:0003700">
    <property type="term" value="F:DNA-binding transcription factor activity"/>
    <property type="evidence" value="ECO:0007669"/>
    <property type="project" value="InterPro"/>
</dbReference>
<dbReference type="Proteomes" id="UP000321328">
    <property type="component" value="Unassembled WGS sequence"/>
</dbReference>
<comment type="similarity">
    <text evidence="1">Belongs to the LysR transcriptional regulatory family.</text>
</comment>
<evidence type="ECO:0000313" key="7">
    <source>
        <dbReference type="Proteomes" id="UP000321328"/>
    </source>
</evidence>
<sequence length="319" mass="34181">MVAPARRCGNTHGELTVITDPDKLGGVFDPVQLRSFLAVAQTLSFTRAAERLGVRQSTVSQHVRKLEAVADRPLFDRDTHSVALTPDGEAMLDFARNILDTTERALAHFSGSQVRGRLRFGVSEDLVLTRLPTILCEFRLRHPLVDVELTVGLSGTLQEALSRRELDLVFGKRAPGETHGTRVWRDRFVWVTGPDLPRLGPDEPVPLVAYPPPSISRAAAVTALEGAGRAWRISCTSGSLSGLRAAALAGLGVWAHAESLVPAGLVPAPSRARLPELGSFDFVLFTVGPVADGPAGALAATILAAGDRLHDVPADQPRR</sequence>
<dbReference type="SUPFAM" id="SSF53850">
    <property type="entry name" value="Periplasmic binding protein-like II"/>
    <property type="match status" value="1"/>
</dbReference>
<dbReference type="SUPFAM" id="SSF46785">
    <property type="entry name" value="Winged helix' DNA-binding domain"/>
    <property type="match status" value="1"/>
</dbReference>
<evidence type="ECO:0000256" key="4">
    <source>
        <dbReference type="ARBA" id="ARBA00023163"/>
    </source>
</evidence>
<dbReference type="InterPro" id="IPR050176">
    <property type="entry name" value="LTTR"/>
</dbReference>
<evidence type="ECO:0000256" key="1">
    <source>
        <dbReference type="ARBA" id="ARBA00009437"/>
    </source>
</evidence>
<dbReference type="FunFam" id="1.10.10.10:FF:000001">
    <property type="entry name" value="LysR family transcriptional regulator"/>
    <property type="match status" value="1"/>
</dbReference>
<keyword evidence="2" id="KW-0805">Transcription regulation</keyword>
<evidence type="ECO:0000256" key="2">
    <source>
        <dbReference type="ARBA" id="ARBA00023015"/>
    </source>
</evidence>
<reference evidence="6 7" key="1">
    <citation type="submission" date="2019-07" db="EMBL/GenBank/DDBJ databases">
        <title>Whole genome shotgun sequence of Pseudonocardia asaccharolytica NBRC 16224.</title>
        <authorList>
            <person name="Hosoyama A."/>
            <person name="Uohara A."/>
            <person name="Ohji S."/>
            <person name="Ichikawa N."/>
        </authorList>
    </citation>
    <scope>NUCLEOTIDE SEQUENCE [LARGE SCALE GENOMIC DNA]</scope>
    <source>
        <strain evidence="6 7">NBRC 16224</strain>
    </source>
</reference>
<dbReference type="InterPro" id="IPR036388">
    <property type="entry name" value="WH-like_DNA-bd_sf"/>
</dbReference>
<protein>
    <submittedName>
        <fullName evidence="6">LysR family transcriptional regulator</fullName>
    </submittedName>
</protein>
<dbReference type="PANTHER" id="PTHR30579">
    <property type="entry name" value="TRANSCRIPTIONAL REGULATOR"/>
    <property type="match status" value="1"/>
</dbReference>
<organism evidence="6 7">
    <name type="scientific">Pseudonocardia asaccharolytica DSM 44247 = NBRC 16224</name>
    <dbReference type="NCBI Taxonomy" id="1123024"/>
    <lineage>
        <taxon>Bacteria</taxon>
        <taxon>Bacillati</taxon>
        <taxon>Actinomycetota</taxon>
        <taxon>Actinomycetes</taxon>
        <taxon>Pseudonocardiales</taxon>
        <taxon>Pseudonocardiaceae</taxon>
        <taxon>Pseudonocardia</taxon>
    </lineage>
</organism>
<dbReference type="PRINTS" id="PR00039">
    <property type="entry name" value="HTHLYSR"/>
</dbReference>
<name>A0A511CW96_9PSEU</name>
<comment type="caution">
    <text evidence="6">The sequence shown here is derived from an EMBL/GenBank/DDBJ whole genome shotgun (WGS) entry which is preliminary data.</text>
</comment>
<dbReference type="Pfam" id="PF03466">
    <property type="entry name" value="LysR_substrate"/>
    <property type="match status" value="1"/>
</dbReference>
<keyword evidence="3" id="KW-0238">DNA-binding</keyword>
<dbReference type="STRING" id="1123024.GCA_000423625_02027"/>
<dbReference type="InterPro" id="IPR036390">
    <property type="entry name" value="WH_DNA-bd_sf"/>
</dbReference>
<evidence type="ECO:0000313" key="6">
    <source>
        <dbReference type="EMBL" id="GEL16747.1"/>
    </source>
</evidence>
<dbReference type="GO" id="GO:0003677">
    <property type="term" value="F:DNA binding"/>
    <property type="evidence" value="ECO:0007669"/>
    <property type="project" value="UniProtKB-KW"/>
</dbReference>
<dbReference type="PANTHER" id="PTHR30579:SF7">
    <property type="entry name" value="HTH-TYPE TRANSCRIPTIONAL REGULATOR LRHA-RELATED"/>
    <property type="match status" value="1"/>
</dbReference>
<dbReference type="EMBL" id="BJVI01000003">
    <property type="protein sequence ID" value="GEL16747.1"/>
    <property type="molecule type" value="Genomic_DNA"/>
</dbReference>
<dbReference type="InterPro" id="IPR005119">
    <property type="entry name" value="LysR_subst-bd"/>
</dbReference>
<evidence type="ECO:0000259" key="5">
    <source>
        <dbReference type="PROSITE" id="PS50931"/>
    </source>
</evidence>
<proteinExistence type="inferred from homology"/>
<dbReference type="Gene3D" id="3.40.190.10">
    <property type="entry name" value="Periplasmic binding protein-like II"/>
    <property type="match status" value="2"/>
</dbReference>
<dbReference type="Gene3D" id="1.10.10.10">
    <property type="entry name" value="Winged helix-like DNA-binding domain superfamily/Winged helix DNA-binding domain"/>
    <property type="match status" value="1"/>
</dbReference>
<dbReference type="PROSITE" id="PS50931">
    <property type="entry name" value="HTH_LYSR"/>
    <property type="match status" value="1"/>
</dbReference>
<gene>
    <name evidence="6" type="ORF">PA7_05840</name>
</gene>
<keyword evidence="7" id="KW-1185">Reference proteome</keyword>
<feature type="domain" description="HTH lysR-type" evidence="5">
    <location>
        <begin position="28"/>
        <end position="85"/>
    </location>
</feature>